<dbReference type="PANTHER" id="PTHR36832:SF1">
    <property type="entry name" value="SLR1174 PROTEIN"/>
    <property type="match status" value="1"/>
</dbReference>
<evidence type="ECO:0000313" key="3">
    <source>
        <dbReference type="Proteomes" id="UP000701698"/>
    </source>
</evidence>
<comment type="caution">
    <text evidence="2">The sequence shown here is derived from an EMBL/GenBank/DDBJ whole genome shotgun (WGS) entry which is preliminary data.</text>
</comment>
<organism evidence="2 3">
    <name type="scientific">candidate division WWE3 bacterium</name>
    <dbReference type="NCBI Taxonomy" id="2053526"/>
    <lineage>
        <taxon>Bacteria</taxon>
        <taxon>Katanobacteria</taxon>
    </lineage>
</organism>
<reference evidence="2" key="2">
    <citation type="journal article" date="2021" name="Microbiome">
        <title>Successional dynamics and alternative stable states in a saline activated sludge microbial community over 9 years.</title>
        <authorList>
            <person name="Wang Y."/>
            <person name="Ye J."/>
            <person name="Ju F."/>
            <person name="Liu L."/>
            <person name="Boyd J.A."/>
            <person name="Deng Y."/>
            <person name="Parks D.H."/>
            <person name="Jiang X."/>
            <person name="Yin X."/>
            <person name="Woodcroft B.J."/>
            <person name="Tyson G.W."/>
            <person name="Hugenholtz P."/>
            <person name="Polz M.F."/>
            <person name="Zhang T."/>
        </authorList>
    </citation>
    <scope>NUCLEOTIDE SEQUENCE</scope>
    <source>
        <strain evidence="2">HKST-UBA01</strain>
    </source>
</reference>
<keyword evidence="1" id="KW-0472">Membrane</keyword>
<dbReference type="AlphaFoldDB" id="A0A955RPR2"/>
<keyword evidence="1" id="KW-1133">Transmembrane helix</keyword>
<reference evidence="2" key="1">
    <citation type="submission" date="2020-04" db="EMBL/GenBank/DDBJ databases">
        <authorList>
            <person name="Zhang T."/>
        </authorList>
    </citation>
    <scope>NUCLEOTIDE SEQUENCE</scope>
    <source>
        <strain evidence="2">HKST-UBA01</strain>
    </source>
</reference>
<evidence type="ECO:0000256" key="1">
    <source>
        <dbReference type="SAM" id="Phobius"/>
    </source>
</evidence>
<name>A0A955RPR2_UNCKA</name>
<feature type="transmembrane region" description="Helical" evidence="1">
    <location>
        <begin position="60"/>
        <end position="81"/>
    </location>
</feature>
<dbReference type="Proteomes" id="UP000701698">
    <property type="component" value="Unassembled WGS sequence"/>
</dbReference>
<accession>A0A955RPR2</accession>
<keyword evidence="1" id="KW-0812">Transmembrane</keyword>
<proteinExistence type="predicted"/>
<evidence type="ECO:0000313" key="2">
    <source>
        <dbReference type="EMBL" id="MCA9389862.1"/>
    </source>
</evidence>
<protein>
    <submittedName>
        <fullName evidence="2">Uncharacterized protein</fullName>
    </submittedName>
</protein>
<dbReference type="EMBL" id="JAGQKX010000006">
    <property type="protein sequence ID" value="MCA9389862.1"/>
    <property type="molecule type" value="Genomic_DNA"/>
</dbReference>
<sequence>MQKYWQVFKMGWQSMLEYRTNVVLGHVRNLIAIGVVYVLWDAAYRNQQLFSTFDRQEMLTYVFGSYILISIVFMFVSESIAHDITRGDLSK</sequence>
<gene>
    <name evidence="2" type="ORF">KC571_00500</name>
</gene>
<feature type="non-terminal residue" evidence="2">
    <location>
        <position position="91"/>
    </location>
</feature>
<feature type="transmembrane region" description="Helical" evidence="1">
    <location>
        <begin position="21"/>
        <end position="40"/>
    </location>
</feature>
<dbReference type="PANTHER" id="PTHR36832">
    <property type="entry name" value="SLR1174 PROTEIN-RELATED"/>
    <property type="match status" value="1"/>
</dbReference>